<gene>
    <name evidence="1" type="ORF">ECRASSUSDP1_LOCUS9142</name>
</gene>
<dbReference type="EMBL" id="CAMPGE010008975">
    <property type="protein sequence ID" value="CAI2367854.1"/>
    <property type="molecule type" value="Genomic_DNA"/>
</dbReference>
<evidence type="ECO:0000313" key="1">
    <source>
        <dbReference type="EMBL" id="CAI2367854.1"/>
    </source>
</evidence>
<name>A0AAD1X984_EUPCR</name>
<keyword evidence="2" id="KW-1185">Reference proteome</keyword>
<sequence length="107" mass="12295">MCCLVSLRLFADGRNVSCAIEKVAICGFLSICDKERSIFNRIFSWHKSFGGVIFETSVSRLQDWCFWTSRVLRVRLVSHASSWELWNTCSALSMSKLSLVFKIKVHL</sequence>
<comment type="caution">
    <text evidence="1">The sequence shown here is derived from an EMBL/GenBank/DDBJ whole genome shotgun (WGS) entry which is preliminary data.</text>
</comment>
<dbReference type="AlphaFoldDB" id="A0AAD1X984"/>
<accession>A0AAD1X984</accession>
<protein>
    <submittedName>
        <fullName evidence="1">Uncharacterized protein</fullName>
    </submittedName>
</protein>
<evidence type="ECO:0000313" key="2">
    <source>
        <dbReference type="Proteomes" id="UP001295684"/>
    </source>
</evidence>
<dbReference type="Proteomes" id="UP001295684">
    <property type="component" value="Unassembled WGS sequence"/>
</dbReference>
<proteinExistence type="predicted"/>
<organism evidence="1 2">
    <name type="scientific">Euplotes crassus</name>
    <dbReference type="NCBI Taxonomy" id="5936"/>
    <lineage>
        <taxon>Eukaryota</taxon>
        <taxon>Sar</taxon>
        <taxon>Alveolata</taxon>
        <taxon>Ciliophora</taxon>
        <taxon>Intramacronucleata</taxon>
        <taxon>Spirotrichea</taxon>
        <taxon>Hypotrichia</taxon>
        <taxon>Euplotida</taxon>
        <taxon>Euplotidae</taxon>
        <taxon>Moneuplotes</taxon>
    </lineage>
</organism>
<reference evidence="1" key="1">
    <citation type="submission" date="2023-07" db="EMBL/GenBank/DDBJ databases">
        <authorList>
            <consortium name="AG Swart"/>
            <person name="Singh M."/>
            <person name="Singh A."/>
            <person name="Seah K."/>
            <person name="Emmerich C."/>
        </authorList>
    </citation>
    <scope>NUCLEOTIDE SEQUENCE</scope>
    <source>
        <strain evidence="1">DP1</strain>
    </source>
</reference>